<keyword evidence="1" id="KW-0812">Transmembrane</keyword>
<evidence type="ECO:0000256" key="1">
    <source>
        <dbReference type="SAM" id="Phobius"/>
    </source>
</evidence>
<feature type="transmembrane region" description="Helical" evidence="1">
    <location>
        <begin position="7"/>
        <end position="31"/>
    </location>
</feature>
<dbReference type="STRING" id="633440.SAMN05421869_10874"/>
<keyword evidence="3" id="KW-1185">Reference proteome</keyword>
<dbReference type="EMBL" id="FNDJ01000008">
    <property type="protein sequence ID" value="SDI97540.1"/>
    <property type="molecule type" value="Genomic_DNA"/>
</dbReference>
<dbReference type="AlphaFoldDB" id="A0A1G8Q0B1"/>
<evidence type="ECO:0000313" key="2">
    <source>
        <dbReference type="EMBL" id="SDI97540.1"/>
    </source>
</evidence>
<reference evidence="2 3" key="1">
    <citation type="submission" date="2016-10" db="EMBL/GenBank/DDBJ databases">
        <authorList>
            <person name="de Groot N.N."/>
        </authorList>
    </citation>
    <scope>NUCLEOTIDE SEQUENCE [LARGE SCALE GENOMIC DNA]</scope>
    <source>
        <strain evidence="2 3">CGMCC 4.6533</strain>
    </source>
</reference>
<accession>A0A1G8Q0B1</accession>
<evidence type="ECO:0000313" key="3">
    <source>
        <dbReference type="Proteomes" id="UP000199202"/>
    </source>
</evidence>
<gene>
    <name evidence="2" type="ORF">SAMN05421869_10874</name>
</gene>
<keyword evidence="1" id="KW-1133">Transmembrane helix</keyword>
<dbReference type="Proteomes" id="UP000199202">
    <property type="component" value="Unassembled WGS sequence"/>
</dbReference>
<name>A0A1G8Q0B1_9ACTN</name>
<keyword evidence="1" id="KW-0472">Membrane</keyword>
<organism evidence="2 3">
    <name type="scientific">Nonomuraea jiangxiensis</name>
    <dbReference type="NCBI Taxonomy" id="633440"/>
    <lineage>
        <taxon>Bacteria</taxon>
        <taxon>Bacillati</taxon>
        <taxon>Actinomycetota</taxon>
        <taxon>Actinomycetes</taxon>
        <taxon>Streptosporangiales</taxon>
        <taxon>Streptosporangiaceae</taxon>
        <taxon>Nonomuraea</taxon>
    </lineage>
</organism>
<proteinExistence type="predicted"/>
<sequence length="33" mass="3564">MNQLCRCLCLGDVCSLKLLAPFAVVMVPLILVS</sequence>
<protein>
    <submittedName>
        <fullName evidence="2">Uncharacterized protein</fullName>
    </submittedName>
</protein>